<proteinExistence type="predicted"/>
<reference evidence="3" key="1">
    <citation type="submission" date="2016-10" db="EMBL/GenBank/DDBJ databases">
        <authorList>
            <person name="Varghese N."/>
            <person name="Submissions S."/>
        </authorList>
    </citation>
    <scope>NUCLEOTIDE SEQUENCE [LARGE SCALE GENOMIC DNA]</scope>
    <source>
        <strain evidence="3">DSM 46838</strain>
    </source>
</reference>
<protein>
    <recommendedName>
        <fullName evidence="4">DUF1440 domain-containing protein</fullName>
    </recommendedName>
</protein>
<gene>
    <name evidence="2" type="ORF">SAMN05216574_103324</name>
</gene>
<feature type="transmembrane region" description="Helical" evidence="1">
    <location>
        <begin position="143"/>
        <end position="164"/>
    </location>
</feature>
<dbReference type="OrthoDB" id="4774491at2"/>
<keyword evidence="1" id="KW-0812">Transmembrane</keyword>
<accession>A0A1I2AKB2</accession>
<keyword evidence="3" id="KW-1185">Reference proteome</keyword>
<evidence type="ECO:0000313" key="3">
    <source>
        <dbReference type="Proteomes" id="UP000198589"/>
    </source>
</evidence>
<organism evidence="2 3">
    <name type="scientific">Blastococcus tunisiensis</name>
    <dbReference type="NCBI Taxonomy" id="1798228"/>
    <lineage>
        <taxon>Bacteria</taxon>
        <taxon>Bacillati</taxon>
        <taxon>Actinomycetota</taxon>
        <taxon>Actinomycetes</taxon>
        <taxon>Geodermatophilales</taxon>
        <taxon>Geodermatophilaceae</taxon>
        <taxon>Blastococcus</taxon>
    </lineage>
</organism>
<keyword evidence="1" id="KW-0472">Membrane</keyword>
<dbReference type="RefSeq" id="WP_092195848.1">
    <property type="nucleotide sequence ID" value="NZ_FOND01000003.1"/>
</dbReference>
<sequence length="169" mass="18440">MQLRRTLTDLALSSVAGYVGTRAMEPVSMRLYQWEPDAARAREDSARPGAPYRIAAERLSGLAGLDLEEKRLGQLALAFHYGLALQWAPLYPLLRRRTQLGPLPAGLLTGAAMSLLADELMTPAFGFSAPNLDYPLVTHVRGFVAHLVFGTAVAATVETGWALLRQRPQ</sequence>
<evidence type="ECO:0000256" key="1">
    <source>
        <dbReference type="SAM" id="Phobius"/>
    </source>
</evidence>
<evidence type="ECO:0008006" key="4">
    <source>
        <dbReference type="Google" id="ProtNLM"/>
    </source>
</evidence>
<name>A0A1I2AKB2_9ACTN</name>
<keyword evidence="1" id="KW-1133">Transmembrane helix</keyword>
<dbReference type="AlphaFoldDB" id="A0A1I2AKB2"/>
<dbReference type="Proteomes" id="UP000198589">
    <property type="component" value="Unassembled WGS sequence"/>
</dbReference>
<dbReference type="EMBL" id="FOND01000003">
    <property type="protein sequence ID" value="SFE43300.1"/>
    <property type="molecule type" value="Genomic_DNA"/>
</dbReference>
<evidence type="ECO:0000313" key="2">
    <source>
        <dbReference type="EMBL" id="SFE43300.1"/>
    </source>
</evidence>
<feature type="transmembrane region" description="Helical" evidence="1">
    <location>
        <begin position="100"/>
        <end position="117"/>
    </location>
</feature>
<dbReference type="STRING" id="1798228.SAMN05216574_103324"/>